<dbReference type="GeneID" id="95967274"/>
<name>A0AAX4NET8_9ARCH</name>
<organism evidence="1 2">
    <name type="scientific">Oxyplasma meridianum</name>
    <dbReference type="NCBI Taxonomy" id="3073602"/>
    <lineage>
        <taxon>Archaea</taxon>
        <taxon>Methanobacteriati</taxon>
        <taxon>Thermoplasmatota</taxon>
        <taxon>Thermoplasmata</taxon>
        <taxon>Thermoplasmatales</taxon>
        <taxon>Thermoplasmataceae</taxon>
        <taxon>Oxyplasma</taxon>
    </lineage>
</organism>
<evidence type="ECO:0000313" key="2">
    <source>
        <dbReference type="Proteomes" id="UP001451606"/>
    </source>
</evidence>
<keyword evidence="2" id="KW-1185">Reference proteome</keyword>
<reference evidence="1 2" key="1">
    <citation type="submission" date="2023-09" db="EMBL/GenBank/DDBJ databases">
        <authorList>
            <person name="Golyshina O.V."/>
            <person name="Lunev E.A."/>
            <person name="Bargiela R."/>
            <person name="Gaines M.C."/>
            <person name="Daum B."/>
            <person name="Bale N.J."/>
            <person name="Koenen M."/>
            <person name="Sinninghe Damst J.S."/>
            <person name="Yakimov M."/>
            <person name="Golyshin P.N."/>
        </authorList>
    </citation>
    <scope>NUCLEOTIDE SEQUENCE [LARGE SCALE GENOMIC DNA]</scope>
    <source>
        <strain evidence="1 2">M1</strain>
    </source>
</reference>
<gene>
    <name evidence="1" type="ORF">OXIME_000545</name>
</gene>
<dbReference type="EMBL" id="CP133772">
    <property type="protein sequence ID" value="WYX99995.1"/>
    <property type="molecule type" value="Genomic_DNA"/>
</dbReference>
<dbReference type="RefSeq" id="WP_393971952.1">
    <property type="nucleotide sequence ID" value="NZ_CP133772.1"/>
</dbReference>
<sequence>MVRKDPKEFSLLPSLEYGIIYASMSLMEKSGIPRVIKMNSGGYSHILNFMVISRLLENCSDLGLVDLIDSVYYPWNYLHLSDDNIYRALHRIESE</sequence>
<proteinExistence type="predicted"/>
<dbReference type="Proteomes" id="UP001451606">
    <property type="component" value="Chromosome"/>
</dbReference>
<dbReference type="KEGG" id="omr:OXIME_000545"/>
<protein>
    <submittedName>
        <fullName evidence="1">Uncharacterized protein</fullName>
    </submittedName>
</protein>
<dbReference type="AlphaFoldDB" id="A0AAX4NET8"/>
<evidence type="ECO:0000313" key="1">
    <source>
        <dbReference type="EMBL" id="WYX99995.1"/>
    </source>
</evidence>
<accession>A0AAX4NET8</accession>